<reference evidence="2" key="1">
    <citation type="submission" date="2021-01" db="EMBL/GenBank/DDBJ databases">
        <authorList>
            <person name="Corre E."/>
            <person name="Pelletier E."/>
            <person name="Niang G."/>
            <person name="Scheremetjew M."/>
            <person name="Finn R."/>
            <person name="Kale V."/>
            <person name="Holt S."/>
            <person name="Cochrane G."/>
            <person name="Meng A."/>
            <person name="Brown T."/>
            <person name="Cohen L."/>
        </authorList>
    </citation>
    <scope>NUCLEOTIDE SEQUENCE</scope>
    <source>
        <strain evidence="2">CCMP443</strain>
    </source>
</reference>
<organism evidence="2">
    <name type="scientific">Hemiselmis tepida</name>
    <dbReference type="NCBI Taxonomy" id="464990"/>
    <lineage>
        <taxon>Eukaryota</taxon>
        <taxon>Cryptophyceae</taxon>
        <taxon>Cryptomonadales</taxon>
        <taxon>Hemiselmidaceae</taxon>
        <taxon>Hemiselmis</taxon>
    </lineage>
</organism>
<evidence type="ECO:0000313" key="2">
    <source>
        <dbReference type="EMBL" id="CAD8808092.1"/>
    </source>
</evidence>
<proteinExistence type="predicted"/>
<evidence type="ECO:0000256" key="1">
    <source>
        <dbReference type="SAM" id="MobiDB-lite"/>
    </source>
</evidence>
<sequence>MCAAFDDMYLQAVDALQRHNPAAYAAFKGRALCDDVSECLFSQMQSKGCPTVEEAAHRLSQLSVELHKRLDPNRKWPYVHGRKNIFSGFFLETMQWNMPESEDEEEDGGAERRRKKKRDHFPRPVGADEDAPAACCAPPSHAASRCTHHGGLPVARCPSLGQKSAGAPLSPATPRTA</sequence>
<dbReference type="EMBL" id="HBFN01037516">
    <property type="protein sequence ID" value="CAD8808092.1"/>
    <property type="molecule type" value="Transcribed_RNA"/>
</dbReference>
<feature type="region of interest" description="Disordered" evidence="1">
    <location>
        <begin position="98"/>
        <end position="177"/>
    </location>
</feature>
<protein>
    <submittedName>
        <fullName evidence="2">Uncharacterized protein</fullName>
    </submittedName>
</protein>
<dbReference type="AlphaFoldDB" id="A0A7S0Z4N7"/>
<gene>
    <name evidence="2" type="ORF">HTEP1355_LOCUS21772</name>
</gene>
<name>A0A7S0Z4N7_9CRYP</name>
<feature type="compositionally biased region" description="Low complexity" evidence="1">
    <location>
        <begin position="132"/>
        <end position="144"/>
    </location>
</feature>
<accession>A0A7S0Z4N7</accession>